<organism evidence="1 2">
    <name type="scientific">Mangrovivirga cuniculi</name>
    <dbReference type="NCBI Taxonomy" id="2715131"/>
    <lineage>
        <taxon>Bacteria</taxon>
        <taxon>Pseudomonadati</taxon>
        <taxon>Bacteroidota</taxon>
        <taxon>Cytophagia</taxon>
        <taxon>Cytophagales</taxon>
        <taxon>Mangrovivirgaceae</taxon>
        <taxon>Mangrovivirga</taxon>
    </lineage>
</organism>
<accession>A0A4D7K2Z7</accession>
<dbReference type="OrthoDB" id="9985531at2"/>
<dbReference type="EMBL" id="CP028923">
    <property type="protein sequence ID" value="QCK13778.1"/>
    <property type="molecule type" value="Genomic_DNA"/>
</dbReference>
<proteinExistence type="predicted"/>
<evidence type="ECO:0000313" key="1">
    <source>
        <dbReference type="EMBL" id="QCK13778.1"/>
    </source>
</evidence>
<sequence length="231" mass="27155">MLKELNIESYFGNPNAKLFNQEANIICNSISQFLQDEKLDTGHIECIDLIFTKKVIGNTIVNSGWKLRKQIIFDFELFWESSNEIRQKILVEISKQQVLAFAESFNWNIKKIIKAFDRAKESNYSTTKIYNKPLDFVESKKIYLGYTYEKDGAIVFLNFTKDNKLISQKKLCKVWPDKEYLLRLHGNFKKEEDKIIIESSGLSRKSFKLIYNLENDKTTLDGDIPRWIELI</sequence>
<dbReference type="AlphaFoldDB" id="A0A4D7K2Z7"/>
<keyword evidence="2" id="KW-1185">Reference proteome</keyword>
<protein>
    <submittedName>
        <fullName evidence="1">Uncharacterized protein</fullName>
    </submittedName>
</protein>
<reference evidence="1 2" key="1">
    <citation type="submission" date="2018-04" db="EMBL/GenBank/DDBJ databases">
        <title>Complete genome uncultured novel isolate.</title>
        <authorList>
            <person name="Merlino G."/>
        </authorList>
    </citation>
    <scope>NUCLEOTIDE SEQUENCE [LARGE SCALE GENOMIC DNA]</scope>
    <source>
        <strain evidence="2">R1DC9</strain>
    </source>
</reference>
<evidence type="ECO:0000313" key="2">
    <source>
        <dbReference type="Proteomes" id="UP000298616"/>
    </source>
</evidence>
<dbReference type="RefSeq" id="WP_137089373.1">
    <property type="nucleotide sequence ID" value="NZ_CP028923.1"/>
</dbReference>
<dbReference type="Proteomes" id="UP000298616">
    <property type="component" value="Chromosome"/>
</dbReference>
<dbReference type="KEGG" id="fpf:DCC35_02895"/>
<gene>
    <name evidence="1" type="ORF">DCC35_02895</name>
</gene>
<name>A0A4D7K2Z7_9BACT</name>